<evidence type="ECO:0000313" key="2">
    <source>
        <dbReference type="Proteomes" id="UP001163046"/>
    </source>
</evidence>
<dbReference type="EC" id="2.4.2.30" evidence="1"/>
<name>A0A9X0CSW1_9CNID</name>
<sequence length="473" mass="54109">MKPRLERVPICLLYSGHWIKERNNRRHDRNCTLKMKKEWWKRLQPIGEKRERPSFSSFRGSFKKQRDSDQSWKERAESLERFLYSFKKIEIGIASEIFDEIAQRWKKQSSVQGPADFLVSFDDHRRLAILIGKKVSVDQEERKLRELIHDVTEDTELMKSVVTVVETNIPKSRLILLEMSGLCEKLKNENRHLSISVDSDGQKLCLKGPRKLLQEVKLEIFQFISKVVEQTTELPISVINVLKRPQVSSFIQDMLKKKAIQAVFLYDQGQSSNEVQVVGVDSKNAKDAETVLQNAIEEKSYPLTAENSQVLESHNWKDFQQNLTPNYKAGITIDNGGSTIWVAGIANDVKQCFAEVKMYLEINTIIHTEVPVEEGSARFISTVWKGKLDGIKRELSNCSIAMRVATDCEAIEVSGTAEGLEKGLPQLHNLISAVQKDIVPVDKPGMKKLFLEDKGPVILKNSRGKKQVCYFDY</sequence>
<dbReference type="AlphaFoldDB" id="A0A9X0CSW1"/>
<protein>
    <submittedName>
        <fullName evidence="1">Positive regulation of interleukin-4-mediated signaling pathway</fullName>
        <ecNumber evidence="1">2.4.2.30</ecNumber>
    </submittedName>
</protein>
<dbReference type="OrthoDB" id="5989023at2759"/>
<keyword evidence="1" id="KW-0808">Transferase</keyword>
<comment type="caution">
    <text evidence="1">The sequence shown here is derived from an EMBL/GenBank/DDBJ whole genome shotgun (WGS) entry which is preliminary data.</text>
</comment>
<organism evidence="1 2">
    <name type="scientific">Desmophyllum pertusum</name>
    <dbReference type="NCBI Taxonomy" id="174260"/>
    <lineage>
        <taxon>Eukaryota</taxon>
        <taxon>Metazoa</taxon>
        <taxon>Cnidaria</taxon>
        <taxon>Anthozoa</taxon>
        <taxon>Hexacorallia</taxon>
        <taxon>Scleractinia</taxon>
        <taxon>Caryophylliina</taxon>
        <taxon>Caryophylliidae</taxon>
        <taxon>Desmophyllum</taxon>
    </lineage>
</organism>
<dbReference type="Proteomes" id="UP001163046">
    <property type="component" value="Unassembled WGS sequence"/>
</dbReference>
<dbReference type="GO" id="GO:0003950">
    <property type="term" value="F:NAD+ poly-ADP-ribosyltransferase activity"/>
    <property type="evidence" value="ECO:0007669"/>
    <property type="project" value="UniProtKB-EC"/>
</dbReference>
<keyword evidence="2" id="KW-1185">Reference proteome</keyword>
<evidence type="ECO:0000313" key="1">
    <source>
        <dbReference type="EMBL" id="KAJ7374847.1"/>
    </source>
</evidence>
<accession>A0A9X0CSW1</accession>
<reference evidence="1" key="1">
    <citation type="submission" date="2023-01" db="EMBL/GenBank/DDBJ databases">
        <title>Genome assembly of the deep-sea coral Lophelia pertusa.</title>
        <authorList>
            <person name="Herrera S."/>
            <person name="Cordes E."/>
        </authorList>
    </citation>
    <scope>NUCLEOTIDE SEQUENCE</scope>
    <source>
        <strain evidence="1">USNM1676648</strain>
        <tissue evidence="1">Polyp</tissue>
    </source>
</reference>
<gene>
    <name evidence="1" type="primary">PARP14_7</name>
    <name evidence="1" type="ORF">OS493_005200</name>
</gene>
<dbReference type="EMBL" id="MU826827">
    <property type="protein sequence ID" value="KAJ7374847.1"/>
    <property type="molecule type" value="Genomic_DNA"/>
</dbReference>
<keyword evidence="1" id="KW-0328">Glycosyltransferase</keyword>
<proteinExistence type="predicted"/>